<dbReference type="RefSeq" id="WP_031669096.1">
    <property type="nucleotide sequence ID" value="NZ_CADEHJ010000001.1"/>
</dbReference>
<proteinExistence type="predicted"/>
<evidence type="ECO:0000313" key="5">
    <source>
        <dbReference type="Proteomes" id="UP000401273"/>
    </source>
</evidence>
<organism evidence="3 5">
    <name type="scientific">Listeria monocytogenes</name>
    <dbReference type="NCBI Taxonomy" id="1639"/>
    <lineage>
        <taxon>Bacteria</taxon>
        <taxon>Bacillati</taxon>
        <taxon>Bacillota</taxon>
        <taxon>Bacilli</taxon>
        <taxon>Bacillales</taxon>
        <taxon>Listeriaceae</taxon>
        <taxon>Listeria</taxon>
    </lineage>
</organism>
<evidence type="ECO:0000313" key="2">
    <source>
        <dbReference type="EMBL" id="EAD8145590.1"/>
    </source>
</evidence>
<dbReference type="Proteomes" id="UP000401273">
    <property type="component" value="Unassembled WGS sequence"/>
</dbReference>
<dbReference type="EMBL" id="AAARLF010000005">
    <property type="protein sequence ID" value="EAE2898194.1"/>
    <property type="molecule type" value="Genomic_DNA"/>
</dbReference>
<gene>
    <name evidence="2" type="ORF">CD20_05850</name>
    <name evidence="3" type="ORF">E1W43_09580</name>
</gene>
<dbReference type="EMBL" id="AAAPCR010000004">
    <property type="protein sequence ID" value="EAD8145590.1"/>
    <property type="molecule type" value="Genomic_DNA"/>
</dbReference>
<feature type="compositionally biased region" description="Basic and acidic residues" evidence="1">
    <location>
        <begin position="45"/>
        <end position="69"/>
    </location>
</feature>
<dbReference type="Proteomes" id="UP000371553">
    <property type="component" value="Unassembled WGS sequence"/>
</dbReference>
<name>A0A465DU60_LISMN</name>
<feature type="region of interest" description="Disordered" evidence="1">
    <location>
        <begin position="44"/>
        <end position="69"/>
    </location>
</feature>
<dbReference type="AlphaFoldDB" id="A0A465DU60"/>
<sequence>MRQLSPLEFNLLIEAEQDAALDRNEQMAIQAFFNAVGANAKKLKKPSDIYKRPSESELKRAENSSTIDKKLEQQKALEDFTKQLDLSQLK</sequence>
<protein>
    <submittedName>
        <fullName evidence="3">Uncharacterized protein</fullName>
    </submittedName>
</protein>
<evidence type="ECO:0000256" key="1">
    <source>
        <dbReference type="SAM" id="MobiDB-lite"/>
    </source>
</evidence>
<reference evidence="3 5" key="2">
    <citation type="submission" date="2019-03" db="EMBL/GenBank/DDBJ databases">
        <authorList>
            <person name="Ashton P.M."/>
            <person name="Dallman T."/>
            <person name="Nair S."/>
            <person name="De Pinna E."/>
            <person name="Peters T."/>
            <person name="Grant K."/>
        </authorList>
    </citation>
    <scope>NUCLEOTIDE SEQUENCE [LARGE SCALE GENOMIC DNA]</scope>
    <source>
        <strain evidence="3">RL15000271</strain>
    </source>
</reference>
<comment type="caution">
    <text evidence="3">The sequence shown here is derived from an EMBL/GenBank/DDBJ whole genome shotgun (WGS) entry which is preliminary data.</text>
</comment>
<evidence type="ECO:0000313" key="4">
    <source>
        <dbReference type="Proteomes" id="UP000371553"/>
    </source>
</evidence>
<evidence type="ECO:0000313" key="3">
    <source>
        <dbReference type="EMBL" id="EAE2898194.1"/>
    </source>
</evidence>
<accession>A0A465DU60</accession>
<reference evidence="2 4" key="1">
    <citation type="submission" date="2018-06" db="EMBL/GenBank/DDBJ databases">
        <authorList>
            <consortium name="GenomeTrakr: Next Generation Sequencing Network for Food Pathogen Tracability"/>
        </authorList>
    </citation>
    <scope>NUCLEOTIDE SEQUENCE [LARGE SCALE GENOMIC DNA]</scope>
    <source>
        <strain evidence="2 4">NYAG13B12507-5</strain>
    </source>
</reference>